<protein>
    <submittedName>
        <fullName evidence="1">Uncharacterized protein</fullName>
    </submittedName>
</protein>
<proteinExistence type="predicted"/>
<gene>
    <name evidence="1" type="ORF">L203_104151</name>
</gene>
<evidence type="ECO:0000313" key="1">
    <source>
        <dbReference type="EMBL" id="WVN88936.1"/>
    </source>
</evidence>
<reference evidence="1" key="1">
    <citation type="submission" date="2016-06" db="EMBL/GenBank/DDBJ databases">
        <authorList>
            <person name="Cuomo C."/>
            <person name="Litvintseva A."/>
            <person name="Heitman J."/>
            <person name="Chen Y."/>
            <person name="Sun S."/>
            <person name="Springer D."/>
            <person name="Dromer F."/>
            <person name="Young S."/>
            <person name="Zeng Q."/>
            <person name="Chapman S."/>
            <person name="Gujja S."/>
            <person name="Saif S."/>
            <person name="Birren B."/>
        </authorList>
    </citation>
    <scope>NUCLEOTIDE SEQUENCE</scope>
    <source>
        <strain evidence="1">CBS 7841</strain>
    </source>
</reference>
<dbReference type="AlphaFoldDB" id="A0AAJ8M2T4"/>
<evidence type="ECO:0000313" key="2">
    <source>
        <dbReference type="Proteomes" id="UP000094043"/>
    </source>
</evidence>
<accession>A0AAJ8M2T4</accession>
<dbReference type="Proteomes" id="UP000094043">
    <property type="component" value="Chromosome 5"/>
</dbReference>
<name>A0AAJ8M2T4_9TREE</name>
<keyword evidence="2" id="KW-1185">Reference proteome</keyword>
<sequence>MRVKQHVRDCFAGGQNGVASIVDQVIDLAHTLHLRGDARLGLCHVQLDDASTGIFNLLYGRGRFALAANSANCYSLTSQISELPRTQETEF</sequence>
<reference evidence="1" key="2">
    <citation type="journal article" date="2022" name="Elife">
        <title>Obligate sexual reproduction of a homothallic fungus closely related to the Cryptococcus pathogenic species complex.</title>
        <authorList>
            <person name="Passer A.R."/>
            <person name="Clancey S.A."/>
            <person name="Shea T."/>
            <person name="David-Palma M."/>
            <person name="Averette A.F."/>
            <person name="Boekhout T."/>
            <person name="Porcel B.M."/>
            <person name="Nowrousian M."/>
            <person name="Cuomo C.A."/>
            <person name="Sun S."/>
            <person name="Heitman J."/>
            <person name="Coelho M.A."/>
        </authorList>
    </citation>
    <scope>NUCLEOTIDE SEQUENCE</scope>
    <source>
        <strain evidence="1">CBS 7841</strain>
    </source>
</reference>
<dbReference type="EMBL" id="CP143788">
    <property type="protein sequence ID" value="WVN88936.1"/>
    <property type="molecule type" value="Genomic_DNA"/>
</dbReference>
<organism evidence="1 2">
    <name type="scientific">Cryptococcus depauperatus CBS 7841</name>
    <dbReference type="NCBI Taxonomy" id="1295531"/>
    <lineage>
        <taxon>Eukaryota</taxon>
        <taxon>Fungi</taxon>
        <taxon>Dikarya</taxon>
        <taxon>Basidiomycota</taxon>
        <taxon>Agaricomycotina</taxon>
        <taxon>Tremellomycetes</taxon>
        <taxon>Tremellales</taxon>
        <taxon>Cryptococcaceae</taxon>
        <taxon>Cryptococcus</taxon>
    </lineage>
</organism>
<dbReference type="RefSeq" id="XP_066069636.1">
    <property type="nucleotide sequence ID" value="XM_066213539.1"/>
</dbReference>
<reference evidence="1" key="3">
    <citation type="submission" date="2024-01" db="EMBL/GenBank/DDBJ databases">
        <authorList>
            <person name="Coelho M.A."/>
            <person name="David-Palma M."/>
            <person name="Shea T."/>
            <person name="Sun S."/>
            <person name="Cuomo C.A."/>
            <person name="Heitman J."/>
        </authorList>
    </citation>
    <scope>NUCLEOTIDE SEQUENCE</scope>
    <source>
        <strain evidence="1">CBS 7841</strain>
    </source>
</reference>
<dbReference type="KEGG" id="cdep:91088361"/>
<dbReference type="GeneID" id="91088361"/>